<dbReference type="Proteomes" id="UP000735302">
    <property type="component" value="Unassembled WGS sequence"/>
</dbReference>
<dbReference type="SMART" id="SM00986">
    <property type="entry name" value="UDG"/>
    <property type="match status" value="1"/>
</dbReference>
<evidence type="ECO:0000256" key="9">
    <source>
        <dbReference type="ARBA" id="ARBA00023163"/>
    </source>
</evidence>
<organism evidence="20 21">
    <name type="scientific">Plakobranchus ocellatus</name>
    <dbReference type="NCBI Taxonomy" id="259542"/>
    <lineage>
        <taxon>Eukaryota</taxon>
        <taxon>Metazoa</taxon>
        <taxon>Spiralia</taxon>
        <taxon>Lophotrochozoa</taxon>
        <taxon>Mollusca</taxon>
        <taxon>Gastropoda</taxon>
        <taxon>Heterobranchia</taxon>
        <taxon>Euthyneura</taxon>
        <taxon>Panpulmonata</taxon>
        <taxon>Sacoglossa</taxon>
        <taxon>Placobranchoidea</taxon>
        <taxon>Plakobranchidae</taxon>
        <taxon>Plakobranchus</taxon>
    </lineage>
</organism>
<evidence type="ECO:0000256" key="13">
    <source>
        <dbReference type="ARBA" id="ARBA00061261"/>
    </source>
</evidence>
<dbReference type="EMBL" id="BLXT01005502">
    <property type="protein sequence ID" value="GFO23225.1"/>
    <property type="molecule type" value="Genomic_DNA"/>
</dbReference>
<dbReference type="GO" id="GO:0032183">
    <property type="term" value="F:SUMO binding"/>
    <property type="evidence" value="ECO:0007669"/>
    <property type="project" value="UniProtKB-ARBA"/>
</dbReference>
<dbReference type="GO" id="GO:0141016">
    <property type="term" value="F:G/T mismatch-specific thymine-DNA glycosylase activity"/>
    <property type="evidence" value="ECO:0007669"/>
    <property type="project" value="UniProtKB-EC"/>
</dbReference>
<keyword evidence="6" id="KW-0156">Chromatin regulator</keyword>
<feature type="region of interest" description="Disordered" evidence="18">
    <location>
        <begin position="1"/>
        <end position="37"/>
    </location>
</feature>
<evidence type="ECO:0000256" key="6">
    <source>
        <dbReference type="ARBA" id="ARBA00022853"/>
    </source>
</evidence>
<keyword evidence="2" id="KW-1017">Isopeptide bond</keyword>
<feature type="region of interest" description="Disordered" evidence="18">
    <location>
        <begin position="378"/>
        <end position="406"/>
    </location>
</feature>
<keyword evidence="11" id="KW-0539">Nucleus</keyword>
<keyword evidence="9" id="KW-0804">Transcription</keyword>
<evidence type="ECO:0000256" key="17">
    <source>
        <dbReference type="ARBA" id="ARBA00083221"/>
    </source>
</evidence>
<comment type="catalytic activity">
    <reaction evidence="12">
        <text>Hydrolyzes mismatched double-stranded DNA and polynucleotides, releasing free thymine.</text>
        <dbReference type="EC" id="3.2.2.29"/>
    </reaction>
</comment>
<feature type="compositionally biased region" description="Basic and acidic residues" evidence="18">
    <location>
        <begin position="80"/>
        <end position="101"/>
    </location>
</feature>
<dbReference type="SMART" id="SM00987">
    <property type="entry name" value="UreE_C"/>
    <property type="match status" value="1"/>
</dbReference>
<feature type="compositionally biased region" description="Low complexity" evidence="18">
    <location>
        <begin position="499"/>
        <end position="514"/>
    </location>
</feature>
<evidence type="ECO:0000256" key="2">
    <source>
        <dbReference type="ARBA" id="ARBA00022499"/>
    </source>
</evidence>
<evidence type="ECO:0000256" key="14">
    <source>
        <dbReference type="ARBA" id="ARBA00064519"/>
    </source>
</evidence>
<keyword evidence="7" id="KW-0805">Transcription regulation</keyword>
<dbReference type="PANTHER" id="PTHR12159">
    <property type="entry name" value="G/T AND G/U MISMATCH-SPECIFIC DNA GLYCOSYLASE"/>
    <property type="match status" value="1"/>
</dbReference>
<feature type="region of interest" description="Disordered" evidence="18">
    <location>
        <begin position="324"/>
        <end position="346"/>
    </location>
</feature>
<protein>
    <recommendedName>
        <fullName evidence="16">G/T mismatch-specific thymine DNA glycosylase</fullName>
        <ecNumber evidence="15">3.2.2.29</ecNumber>
    </recommendedName>
    <alternativeName>
        <fullName evidence="17">Thymine-DNA glycosylase</fullName>
    </alternativeName>
</protein>
<evidence type="ECO:0000256" key="3">
    <source>
        <dbReference type="ARBA" id="ARBA00022763"/>
    </source>
</evidence>
<evidence type="ECO:0000256" key="7">
    <source>
        <dbReference type="ARBA" id="ARBA00023015"/>
    </source>
</evidence>
<feature type="compositionally biased region" description="Basic residues" evidence="18">
    <location>
        <begin position="378"/>
        <end position="387"/>
    </location>
</feature>
<dbReference type="CDD" id="cd10028">
    <property type="entry name" value="UDG-F2_TDG_MUG"/>
    <property type="match status" value="1"/>
</dbReference>
<sequence length="572" mass="63277">MNQIKQEPWESSCDYQDYQWSTNSGQGQTPQYSQYFSNDAQTMPIKIEAEEENVSLSLLPNGPSPTVSKEPKKRGRPKKIKDESGVENDGKSSEKKPKVDSLGDPLAVGKKKRDRFNGMTEDEVLQKHLPDHLAPNLDILIVGINPGLFAAYVGHHYAGPGNHFWKCLHLSGLIPEPMNAYDDYKLIEYGIGFTNICARTTRGSADLKKQEIKEGADILRKKLALYKPKIAVFNGKGIYEVFSGNKNFHIGKQPDVLEDTDTVLFVMPSSSARCAQLPRAVDKVPFYVALKKLRDYLKGELATLDDSEVIFPNVDLRPKADMKEETFDLEEEDSRMSAGDSSNSKEMTLEQIQMQSEYLEALAASAEGKDIPMESLKSRKHGGRRKMAKGELGVEGEGSCSGDELSQPYRPQACTLNSDINSPGNAHPFYDYRLNNNSMAVSIKQETDSDNDYGPISISKPTAQKVNLDFSVIDRTEFPSSSAPQYTNLGDIPSKKTKSNSSSIKSPRFSNSSSGSVHWPPASFVPSHLSSPGFPFVSQGMIHRGSPLNSGSHYFQHFGNGKDLKPGNFLNI</sequence>
<comment type="subunit">
    <text evidence="14">Homodimer. Interacts with AICDA and GADD45A.</text>
</comment>
<evidence type="ECO:0000313" key="20">
    <source>
        <dbReference type="EMBL" id="GFO23225.1"/>
    </source>
</evidence>
<evidence type="ECO:0000256" key="11">
    <source>
        <dbReference type="ARBA" id="ARBA00023242"/>
    </source>
</evidence>
<evidence type="ECO:0000256" key="10">
    <source>
        <dbReference type="ARBA" id="ARBA00023204"/>
    </source>
</evidence>
<dbReference type="GO" id="GO:0005654">
    <property type="term" value="C:nucleoplasm"/>
    <property type="evidence" value="ECO:0007669"/>
    <property type="project" value="UniProtKB-ARBA"/>
</dbReference>
<evidence type="ECO:0000256" key="1">
    <source>
        <dbReference type="ARBA" id="ARBA00004123"/>
    </source>
</evidence>
<dbReference type="GO" id="GO:0006285">
    <property type="term" value="P:base-excision repair, AP site formation"/>
    <property type="evidence" value="ECO:0007669"/>
    <property type="project" value="InterPro"/>
</dbReference>
<dbReference type="EC" id="3.2.2.29" evidence="15"/>
<dbReference type="PANTHER" id="PTHR12159:SF9">
    <property type="entry name" value="G_T MISMATCH-SPECIFIC THYMINE DNA GLYCOSYLASE"/>
    <property type="match status" value="1"/>
</dbReference>
<name>A0AAV4BV78_9GAST</name>
<comment type="similarity">
    <text evidence="13">Belongs to the uracil-DNA glycosylase (UDG) superfamily. TDG/mug family.</text>
</comment>
<dbReference type="FunFam" id="3.40.470.10:FF:000002">
    <property type="entry name" value="G/T mismatch-specific thymine DNA glycosylase"/>
    <property type="match status" value="1"/>
</dbReference>
<keyword evidence="5" id="KW-0832">Ubl conjugation</keyword>
<evidence type="ECO:0000256" key="15">
    <source>
        <dbReference type="ARBA" id="ARBA00066769"/>
    </source>
</evidence>
<keyword evidence="4" id="KW-0378">Hydrolase</keyword>
<keyword evidence="8" id="KW-0010">Activator</keyword>
<dbReference type="InterPro" id="IPR015637">
    <property type="entry name" value="MUG/TDG"/>
</dbReference>
<accession>A0AAV4BV78</accession>
<dbReference type="Gene3D" id="3.40.470.10">
    <property type="entry name" value="Uracil-DNA glycosylase-like domain"/>
    <property type="match status" value="1"/>
</dbReference>
<dbReference type="GO" id="GO:0003677">
    <property type="term" value="F:DNA binding"/>
    <property type="evidence" value="ECO:0007669"/>
    <property type="project" value="UniProtKB-ARBA"/>
</dbReference>
<feature type="region of interest" description="Disordered" evidence="18">
    <location>
        <begin position="54"/>
        <end position="115"/>
    </location>
</feature>
<comment type="subcellular location">
    <subcellularLocation>
        <location evidence="1">Nucleus</location>
    </subcellularLocation>
</comment>
<evidence type="ECO:0000259" key="19">
    <source>
        <dbReference type="SMART" id="SM00986"/>
    </source>
</evidence>
<feature type="compositionally biased region" description="Polar residues" evidence="18">
    <location>
        <begin position="18"/>
        <end position="37"/>
    </location>
</feature>
<evidence type="ECO:0000256" key="4">
    <source>
        <dbReference type="ARBA" id="ARBA00022801"/>
    </source>
</evidence>
<gene>
    <name evidence="20" type="ORF">PoB_004973000</name>
</gene>
<keyword evidence="3" id="KW-0227">DNA damage</keyword>
<evidence type="ECO:0000256" key="12">
    <source>
        <dbReference type="ARBA" id="ARBA00052915"/>
    </source>
</evidence>
<dbReference type="AlphaFoldDB" id="A0AAV4BV78"/>
<comment type="caution">
    <text evidence="20">The sequence shown here is derived from an EMBL/GenBank/DDBJ whole genome shotgun (WGS) entry which is preliminary data.</text>
</comment>
<evidence type="ECO:0000313" key="21">
    <source>
        <dbReference type="Proteomes" id="UP000735302"/>
    </source>
</evidence>
<dbReference type="Pfam" id="PF03167">
    <property type="entry name" value="UDG"/>
    <property type="match status" value="1"/>
</dbReference>
<feature type="domain" description="Uracil-DNA glycosylase-like" evidence="19">
    <location>
        <begin position="130"/>
        <end position="288"/>
    </location>
</feature>
<dbReference type="InterPro" id="IPR005122">
    <property type="entry name" value="Uracil-DNA_glycosylase-like"/>
</dbReference>
<dbReference type="SUPFAM" id="SSF52141">
    <property type="entry name" value="Uracil-DNA glycosylase-like"/>
    <property type="match status" value="1"/>
</dbReference>
<evidence type="ECO:0000256" key="8">
    <source>
        <dbReference type="ARBA" id="ARBA00023159"/>
    </source>
</evidence>
<keyword evidence="21" id="KW-1185">Reference proteome</keyword>
<dbReference type="InterPro" id="IPR036895">
    <property type="entry name" value="Uracil-DNA_glycosylase-like_sf"/>
</dbReference>
<evidence type="ECO:0000256" key="18">
    <source>
        <dbReference type="SAM" id="MobiDB-lite"/>
    </source>
</evidence>
<reference evidence="20 21" key="1">
    <citation type="journal article" date="2021" name="Elife">
        <title>Chloroplast acquisition without the gene transfer in kleptoplastic sea slugs, Plakobranchus ocellatus.</title>
        <authorList>
            <person name="Maeda T."/>
            <person name="Takahashi S."/>
            <person name="Yoshida T."/>
            <person name="Shimamura S."/>
            <person name="Takaki Y."/>
            <person name="Nagai Y."/>
            <person name="Toyoda A."/>
            <person name="Suzuki Y."/>
            <person name="Arimoto A."/>
            <person name="Ishii H."/>
            <person name="Satoh N."/>
            <person name="Nishiyama T."/>
            <person name="Hasebe M."/>
            <person name="Maruyama T."/>
            <person name="Minagawa J."/>
            <person name="Obokata J."/>
            <person name="Shigenobu S."/>
        </authorList>
    </citation>
    <scope>NUCLEOTIDE SEQUENCE [LARGE SCALE GENOMIC DNA]</scope>
</reference>
<keyword evidence="10" id="KW-0234">DNA repair</keyword>
<proteinExistence type="inferred from homology"/>
<evidence type="ECO:0000256" key="5">
    <source>
        <dbReference type="ARBA" id="ARBA00022843"/>
    </source>
</evidence>
<feature type="region of interest" description="Disordered" evidence="18">
    <location>
        <begin position="481"/>
        <end position="516"/>
    </location>
</feature>
<dbReference type="GO" id="GO:0004844">
    <property type="term" value="F:uracil DNA N-glycosylase activity"/>
    <property type="evidence" value="ECO:0007669"/>
    <property type="project" value="TreeGrafter"/>
</dbReference>
<evidence type="ECO:0000256" key="16">
    <source>
        <dbReference type="ARBA" id="ARBA00071248"/>
    </source>
</evidence>
<dbReference type="GO" id="GO:0040029">
    <property type="term" value="P:epigenetic regulation of gene expression"/>
    <property type="evidence" value="ECO:0007669"/>
    <property type="project" value="UniProtKB-ARBA"/>
</dbReference>